<keyword evidence="3" id="KW-1185">Reference proteome</keyword>
<sequence length="40" mass="4319">MPSENASIGKPIKKSFKKSLPVMSSNEQDAGDQTLLDGRL</sequence>
<evidence type="ECO:0000313" key="2">
    <source>
        <dbReference type="EMBL" id="EMI19302.1"/>
    </source>
</evidence>
<dbReference type="PATRIC" id="fig|1265738.3.peg.3763"/>
<dbReference type="Proteomes" id="UP000011991">
    <property type="component" value="Unassembled WGS sequence"/>
</dbReference>
<comment type="caution">
    <text evidence="2">The sequence shown here is derived from an EMBL/GenBank/DDBJ whole genome shotgun (WGS) entry which is preliminary data.</text>
</comment>
<dbReference type="AlphaFoldDB" id="M5RVA4"/>
<name>M5RVA4_9BACT</name>
<gene>
    <name evidence="2" type="ORF">RMSM_03760</name>
</gene>
<evidence type="ECO:0000256" key="1">
    <source>
        <dbReference type="SAM" id="MobiDB-lite"/>
    </source>
</evidence>
<protein>
    <submittedName>
        <fullName evidence="2">Uncharacterized protein</fullName>
    </submittedName>
</protein>
<reference evidence="2 3" key="1">
    <citation type="journal article" date="2013" name="Mar. Genomics">
        <title>Expression of sulfatases in Rhodopirellula baltica and the diversity of sulfatases in the genus Rhodopirellula.</title>
        <authorList>
            <person name="Wegner C.E."/>
            <person name="Richter-Heitmann T."/>
            <person name="Klindworth A."/>
            <person name="Klockow C."/>
            <person name="Richter M."/>
            <person name="Achstetter T."/>
            <person name="Glockner F.O."/>
            <person name="Harder J."/>
        </authorList>
    </citation>
    <scope>NUCLEOTIDE SEQUENCE [LARGE SCALE GENOMIC DNA]</scope>
    <source>
        <strain evidence="2 3">SM1</strain>
    </source>
</reference>
<dbReference type="EMBL" id="ANOG01000540">
    <property type="protein sequence ID" value="EMI19302.1"/>
    <property type="molecule type" value="Genomic_DNA"/>
</dbReference>
<evidence type="ECO:0000313" key="3">
    <source>
        <dbReference type="Proteomes" id="UP000011991"/>
    </source>
</evidence>
<organism evidence="2 3">
    <name type="scientific">Rhodopirellula maiorica SM1</name>
    <dbReference type="NCBI Taxonomy" id="1265738"/>
    <lineage>
        <taxon>Bacteria</taxon>
        <taxon>Pseudomonadati</taxon>
        <taxon>Planctomycetota</taxon>
        <taxon>Planctomycetia</taxon>
        <taxon>Pirellulales</taxon>
        <taxon>Pirellulaceae</taxon>
        <taxon>Novipirellula</taxon>
    </lineage>
</organism>
<proteinExistence type="predicted"/>
<accession>M5RVA4</accession>
<feature type="region of interest" description="Disordered" evidence="1">
    <location>
        <begin position="1"/>
        <end position="40"/>
    </location>
</feature>